<evidence type="ECO:0000256" key="1">
    <source>
        <dbReference type="SAM" id="Phobius"/>
    </source>
</evidence>
<comment type="caution">
    <text evidence="2">The sequence shown here is derived from an EMBL/GenBank/DDBJ whole genome shotgun (WGS) entry which is preliminary data.</text>
</comment>
<dbReference type="AlphaFoldDB" id="A0A8B3CTQ8"/>
<reference evidence="3" key="1">
    <citation type="submission" date="2018-05" db="EMBL/GenBank/DDBJ databases">
        <title>Leptospira yasudae sp. nov. and Leptospira stimsonii sp. nov., two pathogenic species of the genus Leptospira isolated from environmental sources.</title>
        <authorList>
            <person name="Casanovas-Massana A."/>
            <person name="Hamond C."/>
            <person name="Santos L.A."/>
            <person name="Hacker K.P."/>
            <person name="Balassiano I."/>
            <person name="Medeiros M.A."/>
            <person name="Reis M.G."/>
            <person name="Ko A.I."/>
            <person name="Wunder E.A."/>
        </authorList>
    </citation>
    <scope>NUCLEOTIDE SEQUENCE [LARGE SCALE GENOMIC DNA]</scope>
    <source>
        <strain evidence="3">AMB6-RJ</strain>
    </source>
</reference>
<accession>A0A8B3CTQ8</accession>
<dbReference type="Proteomes" id="UP000266669">
    <property type="component" value="Unassembled WGS sequence"/>
</dbReference>
<name>A0A8B3CTQ8_9LEPT</name>
<organism evidence="2 3">
    <name type="scientific">Leptospira stimsonii</name>
    <dbReference type="NCBI Taxonomy" id="2202203"/>
    <lineage>
        <taxon>Bacteria</taxon>
        <taxon>Pseudomonadati</taxon>
        <taxon>Spirochaetota</taxon>
        <taxon>Spirochaetia</taxon>
        <taxon>Leptospirales</taxon>
        <taxon>Leptospiraceae</taxon>
        <taxon>Leptospira</taxon>
    </lineage>
</organism>
<sequence length="74" mass="8489">MNSFLLWWSLLSLRTKVYAIIIFGTIIFLIFQRGEAVVSHLIHSEDYYEIEEIQLSPGSAYDFDCVPESGKSCP</sequence>
<evidence type="ECO:0000313" key="3">
    <source>
        <dbReference type="Proteomes" id="UP000266669"/>
    </source>
</evidence>
<evidence type="ECO:0000313" key="2">
    <source>
        <dbReference type="EMBL" id="RHX87614.1"/>
    </source>
</evidence>
<keyword evidence="1" id="KW-0812">Transmembrane</keyword>
<gene>
    <name evidence="2" type="ORF">DLM78_01015</name>
</gene>
<proteinExistence type="predicted"/>
<keyword evidence="1" id="KW-0472">Membrane</keyword>
<keyword evidence="1" id="KW-1133">Transmembrane helix</keyword>
<protein>
    <submittedName>
        <fullName evidence="2">Uncharacterized protein</fullName>
    </submittedName>
</protein>
<dbReference type="EMBL" id="QHCS01000001">
    <property type="protein sequence ID" value="RHX87614.1"/>
    <property type="molecule type" value="Genomic_DNA"/>
</dbReference>
<feature type="transmembrane region" description="Helical" evidence="1">
    <location>
        <begin position="6"/>
        <end position="31"/>
    </location>
</feature>